<gene>
    <name evidence="1" type="ORF">MLI01_32200</name>
</gene>
<reference evidence="1 2" key="1">
    <citation type="submission" date="2019-06" db="EMBL/GenBank/DDBJ databases">
        <title>Whole genome shotgun sequence of Microbacterium liquefaciens NBRC 15037.</title>
        <authorList>
            <person name="Hosoyama A."/>
            <person name="Uohara A."/>
            <person name="Ohji S."/>
            <person name="Ichikawa N."/>
        </authorList>
    </citation>
    <scope>NUCLEOTIDE SEQUENCE [LARGE SCALE GENOMIC DNA]</scope>
    <source>
        <strain evidence="1 2">NBRC 15037</strain>
    </source>
</reference>
<proteinExistence type="predicted"/>
<dbReference type="AlphaFoldDB" id="A0A4Y4B8X7"/>
<evidence type="ECO:0000313" key="1">
    <source>
        <dbReference type="EMBL" id="GEC77075.1"/>
    </source>
</evidence>
<dbReference type="AntiFam" id="ANF00159">
    <property type="entry name" value="Shadow ORF (opposite uvrA)"/>
</dbReference>
<protein>
    <submittedName>
        <fullName evidence="1">Uncharacterized protein</fullName>
    </submittedName>
</protein>
<accession>A0A4Y4B8X7</accession>
<dbReference type="Proteomes" id="UP000317410">
    <property type="component" value="Unassembled WGS sequence"/>
</dbReference>
<dbReference type="EMBL" id="BJNQ01000038">
    <property type="protein sequence ID" value="GEC77075.1"/>
    <property type="molecule type" value="Genomic_DNA"/>
</dbReference>
<sequence length="68" mass="7816">MFDDDDRRPCIDETLKHAEEHPDIDRMQPHAGFIEDEQCPVLVPLEIGDEFQPLRLAAGQCRWADPVS</sequence>
<evidence type="ECO:0000313" key="2">
    <source>
        <dbReference type="Proteomes" id="UP000317410"/>
    </source>
</evidence>
<comment type="caution">
    <text evidence="1">The sequence shown here is derived from an EMBL/GenBank/DDBJ whole genome shotgun (WGS) entry which is preliminary data.</text>
</comment>
<organism evidence="1 2">
    <name type="scientific">Microbacterium maritypicum</name>
    <name type="common">Microbacterium liquefaciens</name>
    <dbReference type="NCBI Taxonomy" id="33918"/>
    <lineage>
        <taxon>Bacteria</taxon>
        <taxon>Bacillati</taxon>
        <taxon>Actinomycetota</taxon>
        <taxon>Actinomycetes</taxon>
        <taxon>Micrococcales</taxon>
        <taxon>Microbacteriaceae</taxon>
        <taxon>Microbacterium</taxon>
    </lineage>
</organism>
<name>A0A4Y4B8X7_MICMQ</name>